<dbReference type="Pfam" id="PF22785">
    <property type="entry name" value="Tc-R-P"/>
    <property type="match status" value="1"/>
</dbReference>
<accession>A0A1G5QBN8</accession>
<dbReference type="EMBL" id="FMWD01000005">
    <property type="protein sequence ID" value="SCZ59295.1"/>
    <property type="molecule type" value="Genomic_DNA"/>
</dbReference>
<sequence length="448" mass="48897">MTTPILSLQGYGVAFGERVILSSLALEINDRQITTLLGPAGTGKSTLLRTLAGFNDANPSLRTWGRATYLGEELNQVGRPALVSQSAQLMMSSVLQNLVQELPERHTLTPFQQRELAQRLLSGAGLDSLVDRLDEQVVRLPLAIQRHLAILRLTATGARLLCIDEPTTGLERDEAHRLLDYIRKESANRAIVVVLHSQEQARHMAGEIALLAGGMIQEIRPNSAFFEEPESKAGKQFVQHGTCCVPAPDADPKTLDEAILPPPPLPKEATTFVSDAFGPRGFLWLKKGSLAGTPRPGIFLDMDYDLKSLRRVGINTLISLTQTPVDPEVLKSHGIKSLRFPIIDMQAPDYAFAVDICEHIEVLLGQGEVIAVHCRAGLGRTGTVLAAYLIWEGKSALTALEQVRRVEPRWVQSQEQVAFLDDFAAQLADNRAERGCSGGDSNPTASNQ</sequence>
<evidence type="ECO:0000313" key="6">
    <source>
        <dbReference type="Proteomes" id="UP000199648"/>
    </source>
</evidence>
<dbReference type="GO" id="GO:0005524">
    <property type="term" value="F:ATP binding"/>
    <property type="evidence" value="ECO:0007669"/>
    <property type="project" value="UniProtKB-KW"/>
</dbReference>
<evidence type="ECO:0000259" key="3">
    <source>
        <dbReference type="SMART" id="SM00382"/>
    </source>
</evidence>
<dbReference type="InterPro" id="IPR015854">
    <property type="entry name" value="ABC_transpr_LolD-like"/>
</dbReference>
<dbReference type="OrthoDB" id="196319at2"/>
<dbReference type="GO" id="GO:0016887">
    <property type="term" value="F:ATP hydrolysis activity"/>
    <property type="evidence" value="ECO:0007669"/>
    <property type="project" value="InterPro"/>
</dbReference>
<protein>
    <submittedName>
        <fullName evidence="5">Atypical dual specificity phosphatase</fullName>
    </submittedName>
</protein>
<dbReference type="InterPro" id="IPR003595">
    <property type="entry name" value="Tyr_Pase_cat"/>
</dbReference>
<dbReference type="PROSITE" id="PS00383">
    <property type="entry name" value="TYR_PHOSPHATASE_1"/>
    <property type="match status" value="1"/>
</dbReference>
<feature type="domain" description="AAA+ ATPase" evidence="3">
    <location>
        <begin position="30"/>
        <end position="222"/>
    </location>
</feature>
<dbReference type="InterPro" id="IPR016130">
    <property type="entry name" value="Tyr_Pase_AS"/>
</dbReference>
<keyword evidence="2" id="KW-0067">ATP-binding</keyword>
<dbReference type="GO" id="GO:0022857">
    <property type="term" value="F:transmembrane transporter activity"/>
    <property type="evidence" value="ECO:0007669"/>
    <property type="project" value="TreeGrafter"/>
</dbReference>
<dbReference type="Gene3D" id="3.90.190.10">
    <property type="entry name" value="Protein tyrosine phosphatase superfamily"/>
    <property type="match status" value="1"/>
</dbReference>
<dbReference type="GO" id="GO:0005886">
    <property type="term" value="C:plasma membrane"/>
    <property type="evidence" value="ECO:0007669"/>
    <property type="project" value="TreeGrafter"/>
</dbReference>
<evidence type="ECO:0000256" key="1">
    <source>
        <dbReference type="ARBA" id="ARBA00022741"/>
    </source>
</evidence>
<dbReference type="InterPro" id="IPR003593">
    <property type="entry name" value="AAA+_ATPase"/>
</dbReference>
<dbReference type="SMART" id="SM00404">
    <property type="entry name" value="PTPc_motif"/>
    <property type="match status" value="1"/>
</dbReference>
<dbReference type="PANTHER" id="PTHR24220">
    <property type="entry name" value="IMPORT ATP-BINDING PROTEIN"/>
    <property type="match status" value="1"/>
</dbReference>
<dbReference type="FunFam" id="3.90.190.10:FF:000157">
    <property type="entry name" value="Protein-tyrosine phosphatase"/>
    <property type="match status" value="1"/>
</dbReference>
<name>A0A1G5QBN8_9GAMM</name>
<dbReference type="Proteomes" id="UP000199648">
    <property type="component" value="Unassembled WGS sequence"/>
</dbReference>
<dbReference type="SUPFAM" id="SSF52540">
    <property type="entry name" value="P-loop containing nucleoside triphosphate hydrolases"/>
    <property type="match status" value="1"/>
</dbReference>
<dbReference type="InterPro" id="IPR027417">
    <property type="entry name" value="P-loop_NTPase"/>
</dbReference>
<dbReference type="SMART" id="SM00382">
    <property type="entry name" value="AAA"/>
    <property type="match status" value="1"/>
</dbReference>
<keyword evidence="1" id="KW-0547">Nucleotide-binding</keyword>
<organism evidence="5 6">
    <name type="scientific">Thiohalomonas denitrificans</name>
    <dbReference type="NCBI Taxonomy" id="415747"/>
    <lineage>
        <taxon>Bacteria</taxon>
        <taxon>Pseudomonadati</taxon>
        <taxon>Pseudomonadota</taxon>
        <taxon>Gammaproteobacteria</taxon>
        <taxon>Thiohalomonadales</taxon>
        <taxon>Thiohalomonadaceae</taxon>
        <taxon>Thiohalomonas</taxon>
    </lineage>
</organism>
<dbReference type="RefSeq" id="WP_092995740.1">
    <property type="nucleotide sequence ID" value="NZ_FMWD01000005.1"/>
</dbReference>
<keyword evidence="6" id="KW-1185">Reference proteome</keyword>
<dbReference type="AlphaFoldDB" id="A0A1G5QBN8"/>
<dbReference type="Gene3D" id="3.40.50.300">
    <property type="entry name" value="P-loop containing nucleotide triphosphate hydrolases"/>
    <property type="match status" value="1"/>
</dbReference>
<evidence type="ECO:0000256" key="2">
    <source>
        <dbReference type="ARBA" id="ARBA00022840"/>
    </source>
</evidence>
<feature type="domain" description="Protein-tyrosine phosphatase catalytic" evidence="4">
    <location>
        <begin position="333"/>
        <end position="426"/>
    </location>
</feature>
<proteinExistence type="predicted"/>
<dbReference type="STRING" id="415747.SAMN03097708_01833"/>
<evidence type="ECO:0000313" key="5">
    <source>
        <dbReference type="EMBL" id="SCZ59295.1"/>
    </source>
</evidence>
<dbReference type="InterPro" id="IPR003439">
    <property type="entry name" value="ABC_transporter-like_ATP-bd"/>
</dbReference>
<dbReference type="InterPro" id="IPR029021">
    <property type="entry name" value="Prot-tyrosine_phosphatase-like"/>
</dbReference>
<evidence type="ECO:0000259" key="4">
    <source>
        <dbReference type="SMART" id="SM00404"/>
    </source>
</evidence>
<gene>
    <name evidence="5" type="ORF">SAMN03097708_01833</name>
</gene>
<dbReference type="SUPFAM" id="SSF52799">
    <property type="entry name" value="(Phosphotyrosine protein) phosphatases II"/>
    <property type="match status" value="1"/>
</dbReference>
<reference evidence="5 6" key="1">
    <citation type="submission" date="2016-10" db="EMBL/GenBank/DDBJ databases">
        <authorList>
            <person name="de Groot N.N."/>
        </authorList>
    </citation>
    <scope>NUCLEOTIDE SEQUENCE [LARGE SCALE GENOMIC DNA]</scope>
    <source>
        <strain evidence="5 6">HLD2</strain>
    </source>
</reference>
<dbReference type="Pfam" id="PF00005">
    <property type="entry name" value="ABC_tran"/>
    <property type="match status" value="1"/>
</dbReference>